<sequence>MFCRSWLILVITVCCCFLEGFGSQSETILQTVPPQYRILSSGNRIYYSYSAALENAIAHHKLGIIVFLNPSSDDVWEDITKRDLYLSKDLTSVFNFVILQPGLINSMEFHPKIDPMIHHIVEFQERFSNISIHEPCIVLITIDSQQQDSIQHVFPRETTFLDE</sequence>
<evidence type="ECO:0000313" key="2">
    <source>
        <dbReference type="Proteomes" id="UP000014821"/>
    </source>
</evidence>
<organism evidence="1 2">
    <name type="scientific">Chlamydia avium</name>
    <dbReference type="NCBI Taxonomy" id="1457141"/>
    <lineage>
        <taxon>Bacteria</taxon>
        <taxon>Pseudomonadati</taxon>
        <taxon>Chlamydiota</taxon>
        <taxon>Chlamydiia</taxon>
        <taxon>Chlamydiales</taxon>
        <taxon>Chlamydiaceae</taxon>
        <taxon>Chlamydia/Chlamydophila group</taxon>
        <taxon>Chlamydia</taxon>
    </lineage>
</organism>
<dbReference type="Proteomes" id="UP000014821">
    <property type="component" value="Unassembled WGS sequence"/>
</dbReference>
<dbReference type="RefSeq" id="WP_020356513.1">
    <property type="nucleotide sequence ID" value="NZ_KE360587.1"/>
</dbReference>
<proteinExistence type="predicted"/>
<dbReference type="EMBL" id="ATND01000001">
    <property type="protein sequence ID" value="EPP38831.1"/>
    <property type="molecule type" value="Genomic_DNA"/>
</dbReference>
<comment type="caution">
    <text evidence="1">The sequence shown here is derived from an EMBL/GenBank/DDBJ whole genome shotgun (WGS) entry which is preliminary data.</text>
</comment>
<name>A0ABP2X7L8_9CHLA</name>
<gene>
    <name evidence="1" type="ORF">CP10881SC42_0031</name>
</gene>
<keyword evidence="2" id="KW-1185">Reference proteome</keyword>
<evidence type="ECO:0000313" key="1">
    <source>
        <dbReference type="EMBL" id="EPP38831.1"/>
    </source>
</evidence>
<reference evidence="1" key="1">
    <citation type="submission" date="2013-04" db="EMBL/GenBank/DDBJ databases">
        <title>Genome sequence of Chlamydia psittaci 10_881_SC42.</title>
        <authorList>
            <person name="Huot-Creasy H."/>
            <person name="McCracken C.L."/>
            <person name="Humphries M."/>
            <person name="Sachse K."/>
            <person name="Laroucau K."/>
            <person name="Bavoil P."/>
            <person name="Myers G.S."/>
        </authorList>
    </citation>
    <scope>NUCLEOTIDE SEQUENCE [LARGE SCALE GENOMIC DNA]</scope>
    <source>
        <strain evidence="1">10_881_SC42</strain>
    </source>
</reference>
<protein>
    <submittedName>
        <fullName evidence="1">Uncharacterized protein</fullName>
    </submittedName>
</protein>
<accession>A0ABP2X7L8</accession>